<comment type="similarity">
    <text evidence="1">Belongs to the phD/YefM antitoxin family.</text>
</comment>
<evidence type="ECO:0000256" key="1">
    <source>
        <dbReference type="ARBA" id="ARBA00009981"/>
    </source>
</evidence>
<dbReference type="SUPFAM" id="SSF143120">
    <property type="entry name" value="YefM-like"/>
    <property type="match status" value="1"/>
</dbReference>
<evidence type="ECO:0000313" key="2">
    <source>
        <dbReference type="EMBL" id="MBE1455888.1"/>
    </source>
</evidence>
<dbReference type="NCBIfam" id="TIGR01552">
    <property type="entry name" value="phd_fam"/>
    <property type="match status" value="1"/>
</dbReference>
<reference evidence="2 3" key="1">
    <citation type="submission" date="2020-10" db="EMBL/GenBank/DDBJ databases">
        <title>Sequencing the genomes of 1000 actinobacteria strains.</title>
        <authorList>
            <person name="Klenk H.-P."/>
        </authorList>
    </citation>
    <scope>NUCLEOTIDE SEQUENCE [LARGE SCALE GENOMIC DNA]</scope>
    <source>
        <strain evidence="2 3">DSM 45157</strain>
    </source>
</reference>
<dbReference type="Proteomes" id="UP000598217">
    <property type="component" value="Unassembled WGS sequence"/>
</dbReference>
<protein>
    <submittedName>
        <fullName evidence="2">Prevent-host-death family protein</fullName>
    </submittedName>
</protein>
<organism evidence="2 3">
    <name type="scientific">Nocardiopsis terrae</name>
    <dbReference type="NCBI Taxonomy" id="372655"/>
    <lineage>
        <taxon>Bacteria</taxon>
        <taxon>Bacillati</taxon>
        <taxon>Actinomycetota</taxon>
        <taxon>Actinomycetes</taxon>
        <taxon>Streptosporangiales</taxon>
        <taxon>Nocardiopsidaceae</taxon>
        <taxon>Nocardiopsis</taxon>
    </lineage>
</organism>
<dbReference type="RefSeq" id="WP_191276360.1">
    <property type="nucleotide sequence ID" value="NZ_BMXJ01000013.1"/>
</dbReference>
<keyword evidence="3" id="KW-1185">Reference proteome</keyword>
<proteinExistence type="inferred from homology"/>
<name>A0ABR9HA43_9ACTN</name>
<dbReference type="InterPro" id="IPR036165">
    <property type="entry name" value="YefM-like_sf"/>
</dbReference>
<gene>
    <name evidence="2" type="ORF">H4W79_000102</name>
</gene>
<evidence type="ECO:0000313" key="3">
    <source>
        <dbReference type="Proteomes" id="UP000598217"/>
    </source>
</evidence>
<comment type="caution">
    <text evidence="2">The sequence shown here is derived from an EMBL/GenBank/DDBJ whole genome shotgun (WGS) entry which is preliminary data.</text>
</comment>
<accession>A0ABR9HA43</accession>
<dbReference type="Gene3D" id="3.40.1620.10">
    <property type="entry name" value="YefM-like domain"/>
    <property type="match status" value="1"/>
</dbReference>
<sequence length="106" mass="11451">MSADTKDHRITIRELQRNAADVFDRAGRGESFTVTRRGVTVGRVLPPDDAEEALTAAVDRGLIDPHDLDDLPTAGEAVGMVREESPPGSRLATDALAELRAAEDER</sequence>
<dbReference type="EMBL" id="JADBDY010000001">
    <property type="protein sequence ID" value="MBE1455888.1"/>
    <property type="molecule type" value="Genomic_DNA"/>
</dbReference>